<name>A0A6J2TRT2_DROLE</name>
<evidence type="ECO:0000256" key="1">
    <source>
        <dbReference type="SAM" id="SignalP"/>
    </source>
</evidence>
<keyword evidence="1" id="KW-0732">Signal</keyword>
<dbReference type="InterPro" id="IPR001156">
    <property type="entry name" value="Transferrin-like_dom"/>
</dbReference>
<dbReference type="AlphaFoldDB" id="A0A6J2TRT2"/>
<dbReference type="Gene3D" id="3.40.190.10">
    <property type="entry name" value="Periplasmic binding protein-like II"/>
    <property type="match status" value="1"/>
</dbReference>
<dbReference type="PROSITE" id="PS51408">
    <property type="entry name" value="TRANSFERRIN_LIKE_4"/>
    <property type="match status" value="1"/>
</dbReference>
<dbReference type="GO" id="GO:0005785">
    <property type="term" value="C:signal recognition particle receptor complex"/>
    <property type="evidence" value="ECO:0007669"/>
    <property type="project" value="TreeGrafter"/>
</dbReference>
<dbReference type="GeneID" id="115626582"/>
<evidence type="ECO:0000313" key="3">
    <source>
        <dbReference type="Proteomes" id="UP000504634"/>
    </source>
</evidence>
<dbReference type="GO" id="GO:0045047">
    <property type="term" value="P:protein targeting to ER"/>
    <property type="evidence" value="ECO:0007669"/>
    <property type="project" value="TreeGrafter"/>
</dbReference>
<dbReference type="SMART" id="SM00094">
    <property type="entry name" value="TR_FER"/>
    <property type="match status" value="1"/>
</dbReference>
<feature type="signal peptide" evidence="1">
    <location>
        <begin position="1"/>
        <end position="20"/>
    </location>
</feature>
<protein>
    <submittedName>
        <fullName evidence="4">Uncharacterized protein LOC115626582</fullName>
    </submittedName>
</protein>
<feature type="chain" id="PRO_5027001815" evidence="1">
    <location>
        <begin position="21"/>
        <end position="317"/>
    </location>
</feature>
<dbReference type="OrthoDB" id="7987853at2759"/>
<proteinExistence type="predicted"/>
<reference evidence="4" key="1">
    <citation type="submission" date="2025-08" db="UniProtKB">
        <authorList>
            <consortium name="RefSeq"/>
        </authorList>
    </citation>
    <scope>IDENTIFICATION</scope>
    <source>
        <strain evidence="4">11010-0011.00</strain>
        <tissue evidence="4">Whole body</tissue>
    </source>
</reference>
<organism evidence="3 4">
    <name type="scientific">Drosophila lebanonensis</name>
    <name type="common">Fruit fly</name>
    <name type="synonym">Scaptodrosophila lebanonensis</name>
    <dbReference type="NCBI Taxonomy" id="7225"/>
    <lineage>
        <taxon>Eukaryota</taxon>
        <taxon>Metazoa</taxon>
        <taxon>Ecdysozoa</taxon>
        <taxon>Arthropoda</taxon>
        <taxon>Hexapoda</taxon>
        <taxon>Insecta</taxon>
        <taxon>Pterygota</taxon>
        <taxon>Neoptera</taxon>
        <taxon>Endopterygota</taxon>
        <taxon>Diptera</taxon>
        <taxon>Brachycera</taxon>
        <taxon>Muscomorpha</taxon>
        <taxon>Ephydroidea</taxon>
        <taxon>Drosophilidae</taxon>
        <taxon>Scaptodrosophila</taxon>
    </lineage>
</organism>
<dbReference type="Proteomes" id="UP000504634">
    <property type="component" value="Unplaced"/>
</dbReference>
<dbReference type="SUPFAM" id="SSF53850">
    <property type="entry name" value="Periplasmic binding protein-like II"/>
    <property type="match status" value="1"/>
</dbReference>
<sequence length="317" mass="35159">MIPIVLTLFLAALQPNIAAASGSFRLCTYGTTSTSKCKALLRAANSQPVELNLVCVGLESRDDCMNSVSIGRSDLVVLSQHDYQMARRIGLKPILYARESKSSHYIAVAPANITVAELNDAQLQLDTRDHGAFHSAVAFNNARGRNVCPDSYFVSDKPTIRILNSAKYDFAEANNDILICLTGGSAAVTKDNIETCNFDTGLQRAIFSSNTFSIRRLDEVRGVFIKLLQYFKGDRARTFNFFSTFHRVNDVIFKNDTVGFDLSPTFYNGVDESLFNKLHCGRPDLEHSEVQLGDDLVETGIFDQIRKYAPFVLPFLG</sequence>
<evidence type="ECO:0000313" key="4">
    <source>
        <dbReference type="RefSeq" id="XP_030377823.1"/>
    </source>
</evidence>
<evidence type="ECO:0000259" key="2">
    <source>
        <dbReference type="PROSITE" id="PS51408"/>
    </source>
</evidence>
<feature type="domain" description="Transferrin-like" evidence="2">
    <location>
        <begin position="24"/>
        <end position="280"/>
    </location>
</feature>
<gene>
    <name evidence="4" type="primary">LOC115626582</name>
</gene>
<dbReference type="PANTHER" id="PTHR11485">
    <property type="entry name" value="TRANSFERRIN"/>
    <property type="match status" value="1"/>
</dbReference>
<dbReference type="PANTHER" id="PTHR11485:SF34">
    <property type="entry name" value="SIGNAL RECOGNITION PARTICLE RECEPTOR SUBUNIT BETA"/>
    <property type="match status" value="1"/>
</dbReference>
<accession>A0A6J2TRT2</accession>
<dbReference type="RefSeq" id="XP_030377823.1">
    <property type="nucleotide sequence ID" value="XM_030521963.1"/>
</dbReference>
<keyword evidence="3" id="KW-1185">Reference proteome</keyword>